<protein>
    <recommendedName>
        <fullName evidence="1">Purple acid phosphatase C-terminal domain-containing protein</fullName>
    </recommendedName>
</protein>
<dbReference type="Proteomes" id="UP001196413">
    <property type="component" value="Unassembled WGS sequence"/>
</dbReference>
<keyword evidence="3" id="KW-1185">Reference proteome</keyword>
<dbReference type="EMBL" id="JAHQIW010000769">
    <property type="protein sequence ID" value="KAJ1349889.1"/>
    <property type="molecule type" value="Genomic_DNA"/>
</dbReference>
<dbReference type="Gene3D" id="3.60.21.10">
    <property type="match status" value="1"/>
</dbReference>
<evidence type="ECO:0000313" key="2">
    <source>
        <dbReference type="EMBL" id="KAJ1349889.1"/>
    </source>
</evidence>
<comment type="caution">
    <text evidence="2">The sequence shown here is derived from an EMBL/GenBank/DDBJ whole genome shotgun (WGS) entry which is preliminary data.</text>
</comment>
<accession>A0AAD5MSZ4</accession>
<dbReference type="PANTHER" id="PTHR45867:SF10">
    <property type="entry name" value="PURPLE ACID PHOSPHATASE"/>
    <property type="match status" value="1"/>
</dbReference>
<sequence>MRLPVLFFYCERICIQGCHTPYTKFSDHPWQFSAKRINDFGYSILTVVNSTHLHLEQISIEKNDSVVDDLWVVKDNQHVHSQDLRDQKPGIKFPPTKCRPKSAACRMSLMELNEEL</sequence>
<reference evidence="2" key="1">
    <citation type="submission" date="2021-06" db="EMBL/GenBank/DDBJ databases">
        <title>Parelaphostrongylus tenuis whole genome reference sequence.</title>
        <authorList>
            <person name="Garwood T.J."/>
            <person name="Larsen P.A."/>
            <person name="Fountain-Jones N.M."/>
            <person name="Garbe J.R."/>
            <person name="Macchietto M.G."/>
            <person name="Kania S.A."/>
            <person name="Gerhold R.W."/>
            <person name="Richards J.E."/>
            <person name="Wolf T.M."/>
        </authorList>
    </citation>
    <scope>NUCLEOTIDE SEQUENCE</scope>
    <source>
        <strain evidence="2">MNPRO001-30</strain>
        <tissue evidence="2">Meninges</tissue>
    </source>
</reference>
<dbReference type="InterPro" id="IPR025733">
    <property type="entry name" value="PAPs_C"/>
</dbReference>
<name>A0AAD5MSZ4_PARTN</name>
<dbReference type="PANTHER" id="PTHR45867">
    <property type="entry name" value="PURPLE ACID PHOSPHATASE"/>
    <property type="match status" value="1"/>
</dbReference>
<dbReference type="InterPro" id="IPR029052">
    <property type="entry name" value="Metallo-depent_PP-like"/>
</dbReference>
<evidence type="ECO:0000259" key="1">
    <source>
        <dbReference type="Pfam" id="PF14008"/>
    </source>
</evidence>
<feature type="domain" description="Purple acid phosphatase C-terminal" evidence="1">
    <location>
        <begin position="24"/>
        <end position="68"/>
    </location>
</feature>
<dbReference type="AlphaFoldDB" id="A0AAD5MSZ4"/>
<gene>
    <name evidence="2" type="ORF">KIN20_005564</name>
</gene>
<evidence type="ECO:0000313" key="3">
    <source>
        <dbReference type="Proteomes" id="UP001196413"/>
    </source>
</evidence>
<proteinExistence type="predicted"/>
<dbReference type="Pfam" id="PF14008">
    <property type="entry name" value="Metallophos_C"/>
    <property type="match status" value="1"/>
</dbReference>
<organism evidence="2 3">
    <name type="scientific">Parelaphostrongylus tenuis</name>
    <name type="common">Meningeal worm</name>
    <dbReference type="NCBI Taxonomy" id="148309"/>
    <lineage>
        <taxon>Eukaryota</taxon>
        <taxon>Metazoa</taxon>
        <taxon>Ecdysozoa</taxon>
        <taxon>Nematoda</taxon>
        <taxon>Chromadorea</taxon>
        <taxon>Rhabditida</taxon>
        <taxon>Rhabditina</taxon>
        <taxon>Rhabditomorpha</taxon>
        <taxon>Strongyloidea</taxon>
        <taxon>Metastrongylidae</taxon>
        <taxon>Parelaphostrongylus</taxon>
    </lineage>
</organism>